<evidence type="ECO:0000256" key="1">
    <source>
        <dbReference type="SAM" id="MobiDB-lite"/>
    </source>
</evidence>
<dbReference type="Proteomes" id="UP001595579">
    <property type="component" value="Unassembled WGS sequence"/>
</dbReference>
<evidence type="ECO:0000313" key="3">
    <source>
        <dbReference type="Proteomes" id="UP001595579"/>
    </source>
</evidence>
<dbReference type="RefSeq" id="WP_386770699.1">
    <property type="nucleotide sequence ID" value="NZ_JBHRUG010000002.1"/>
</dbReference>
<protein>
    <submittedName>
        <fullName evidence="2">Uncharacterized protein</fullName>
    </submittedName>
</protein>
<accession>A0ABV7LJ55</accession>
<sequence>MGLFRMPVRKQNDGGPEGTEGGKSYDSDTIKQELEKVAQDYWENSLAKSQGMVGIDAAKSSRGQ</sequence>
<keyword evidence="3" id="KW-1185">Reference proteome</keyword>
<organism evidence="2 3">
    <name type="scientific">Litchfieldella rifensis</name>
    <dbReference type="NCBI Taxonomy" id="762643"/>
    <lineage>
        <taxon>Bacteria</taxon>
        <taxon>Pseudomonadati</taxon>
        <taxon>Pseudomonadota</taxon>
        <taxon>Gammaproteobacteria</taxon>
        <taxon>Oceanospirillales</taxon>
        <taxon>Halomonadaceae</taxon>
        <taxon>Litchfieldella</taxon>
    </lineage>
</organism>
<name>A0ABV7LJ55_9GAMM</name>
<reference evidence="3" key="1">
    <citation type="journal article" date="2019" name="Int. J. Syst. Evol. Microbiol.">
        <title>The Global Catalogue of Microorganisms (GCM) 10K type strain sequencing project: providing services to taxonomists for standard genome sequencing and annotation.</title>
        <authorList>
            <consortium name="The Broad Institute Genomics Platform"/>
            <consortium name="The Broad Institute Genome Sequencing Center for Infectious Disease"/>
            <person name="Wu L."/>
            <person name="Ma J."/>
        </authorList>
    </citation>
    <scope>NUCLEOTIDE SEQUENCE [LARGE SCALE GENOMIC DNA]</scope>
    <source>
        <strain evidence="3">CECT 7698</strain>
    </source>
</reference>
<dbReference type="EMBL" id="JBHRUG010000002">
    <property type="protein sequence ID" value="MFC3282186.1"/>
    <property type="molecule type" value="Genomic_DNA"/>
</dbReference>
<gene>
    <name evidence="2" type="ORF">ACFOEV_01010</name>
</gene>
<comment type="caution">
    <text evidence="2">The sequence shown here is derived from an EMBL/GenBank/DDBJ whole genome shotgun (WGS) entry which is preliminary data.</text>
</comment>
<feature type="region of interest" description="Disordered" evidence="1">
    <location>
        <begin position="1"/>
        <end position="27"/>
    </location>
</feature>
<evidence type="ECO:0000313" key="2">
    <source>
        <dbReference type="EMBL" id="MFC3282186.1"/>
    </source>
</evidence>
<proteinExistence type="predicted"/>